<dbReference type="Proteomes" id="UP000316476">
    <property type="component" value="Unassembled WGS sequence"/>
</dbReference>
<evidence type="ECO:0000313" key="2">
    <source>
        <dbReference type="Proteomes" id="UP000316476"/>
    </source>
</evidence>
<organism evidence="1 2">
    <name type="scientific">Crateriforma conspicua</name>
    <dbReference type="NCBI Taxonomy" id="2527996"/>
    <lineage>
        <taxon>Bacteria</taxon>
        <taxon>Pseudomonadati</taxon>
        <taxon>Planctomycetota</taxon>
        <taxon>Planctomycetia</taxon>
        <taxon>Planctomycetales</taxon>
        <taxon>Planctomycetaceae</taxon>
        <taxon>Crateriforma</taxon>
    </lineage>
</organism>
<evidence type="ECO:0000313" key="1">
    <source>
        <dbReference type="EMBL" id="TWU62266.1"/>
    </source>
</evidence>
<sequence>MSAWFAACWQQLMQSYVYHFVGRSKAHIDACHWQRRVPPELPFPGNAETQELIQRWGNDPPAEYDIGPIFTPQLAANLLAIYPDLIVTGQWSDELDQLDRRMCSHTETGSSHLVLTRFLLQLGVNARRFRLRVKEDANATPQLAGT</sequence>
<gene>
    <name evidence="1" type="ORF">V7x_39950</name>
</gene>
<dbReference type="RefSeq" id="WP_197137943.1">
    <property type="nucleotide sequence ID" value="NZ_SJPZ01000002.1"/>
</dbReference>
<name>A0A5C6FP43_9PLAN</name>
<reference evidence="1 2" key="1">
    <citation type="submission" date="2019-02" db="EMBL/GenBank/DDBJ databases">
        <title>Deep-cultivation of Planctomycetes and their phenomic and genomic characterization uncovers novel biology.</title>
        <authorList>
            <person name="Wiegand S."/>
            <person name="Jogler M."/>
            <person name="Boedeker C."/>
            <person name="Pinto D."/>
            <person name="Vollmers J."/>
            <person name="Rivas-Marin E."/>
            <person name="Kohn T."/>
            <person name="Peeters S.H."/>
            <person name="Heuer A."/>
            <person name="Rast P."/>
            <person name="Oberbeckmann S."/>
            <person name="Bunk B."/>
            <person name="Jeske O."/>
            <person name="Meyerdierks A."/>
            <person name="Storesund J.E."/>
            <person name="Kallscheuer N."/>
            <person name="Luecker S."/>
            <person name="Lage O.M."/>
            <person name="Pohl T."/>
            <person name="Merkel B.J."/>
            <person name="Hornburger P."/>
            <person name="Mueller R.-W."/>
            <person name="Bruemmer F."/>
            <person name="Labrenz M."/>
            <person name="Spormann A.M."/>
            <person name="Op Den Camp H."/>
            <person name="Overmann J."/>
            <person name="Amann R."/>
            <person name="Jetten M.S.M."/>
            <person name="Mascher T."/>
            <person name="Medema M.H."/>
            <person name="Devos D.P."/>
            <person name="Kaster A.-K."/>
            <person name="Ovreas L."/>
            <person name="Rohde M."/>
            <person name="Galperin M.Y."/>
            <person name="Jogler C."/>
        </authorList>
    </citation>
    <scope>NUCLEOTIDE SEQUENCE [LARGE SCALE GENOMIC DNA]</scope>
    <source>
        <strain evidence="1 2">V7</strain>
    </source>
</reference>
<comment type="caution">
    <text evidence="1">The sequence shown here is derived from an EMBL/GenBank/DDBJ whole genome shotgun (WGS) entry which is preliminary data.</text>
</comment>
<dbReference type="AlphaFoldDB" id="A0A5C6FP43"/>
<accession>A0A5C6FP43</accession>
<proteinExistence type="predicted"/>
<protein>
    <submittedName>
        <fullName evidence="1">Uncharacterized protein</fullName>
    </submittedName>
</protein>
<dbReference type="EMBL" id="SJPZ01000002">
    <property type="protein sequence ID" value="TWU62266.1"/>
    <property type="molecule type" value="Genomic_DNA"/>
</dbReference>